<dbReference type="AlphaFoldDB" id="A0A7X1FS08"/>
<protein>
    <submittedName>
        <fullName evidence="5">TetR family transcriptional regulator</fullName>
    </submittedName>
</protein>
<organism evidence="5 6">
    <name type="scientific">Novosphingobium flavum</name>
    <dbReference type="NCBI Taxonomy" id="1778672"/>
    <lineage>
        <taxon>Bacteria</taxon>
        <taxon>Pseudomonadati</taxon>
        <taxon>Pseudomonadota</taxon>
        <taxon>Alphaproteobacteria</taxon>
        <taxon>Sphingomonadales</taxon>
        <taxon>Sphingomonadaceae</taxon>
        <taxon>Novosphingobium</taxon>
    </lineage>
</organism>
<dbReference type="InterPro" id="IPR050109">
    <property type="entry name" value="HTH-type_TetR-like_transc_reg"/>
</dbReference>
<feature type="region of interest" description="Disordered" evidence="3">
    <location>
        <begin position="1"/>
        <end position="21"/>
    </location>
</feature>
<evidence type="ECO:0000313" key="6">
    <source>
        <dbReference type="Proteomes" id="UP000566813"/>
    </source>
</evidence>
<reference evidence="5 6" key="1">
    <citation type="submission" date="2020-08" db="EMBL/GenBank/DDBJ databases">
        <title>The genome sequence of type strain Novosphingobium flavum NBRC 111647.</title>
        <authorList>
            <person name="Liu Y."/>
        </authorList>
    </citation>
    <scope>NUCLEOTIDE SEQUENCE [LARGE SCALE GENOMIC DNA]</scope>
    <source>
        <strain evidence="5 6">NBRC 111647</strain>
    </source>
</reference>
<feature type="DNA-binding region" description="H-T-H motif" evidence="2">
    <location>
        <begin position="42"/>
        <end position="61"/>
    </location>
</feature>
<keyword evidence="1 2" id="KW-0238">DNA-binding</keyword>
<evidence type="ECO:0000259" key="4">
    <source>
        <dbReference type="PROSITE" id="PS50977"/>
    </source>
</evidence>
<sequence>MKALADTETKPSKRSREAAETRENILEVATHEYADKGLAGARIDEIAEKTASSKRMIYYYFGGKDELYRAVLERAYHRIRAQEQDAHFENLPPVEALRAIIGHNFDYHFEHPDFVRLVMNENVHHGEHIAHIASMKPRNRSVIESLGAILKKGAEAGVFRAGIDPVDLHSMISALSFYNVSNRHTFLHNFGVDFAEPAVRAKRREQIIACILAWVTRD</sequence>
<dbReference type="EMBL" id="JACLAW010000007">
    <property type="protein sequence ID" value="MBC2665890.1"/>
    <property type="molecule type" value="Genomic_DNA"/>
</dbReference>
<dbReference type="InterPro" id="IPR041474">
    <property type="entry name" value="NicS_C"/>
</dbReference>
<dbReference type="InterPro" id="IPR036271">
    <property type="entry name" value="Tet_transcr_reg_TetR-rel_C_sf"/>
</dbReference>
<dbReference type="PANTHER" id="PTHR30328:SF54">
    <property type="entry name" value="HTH-TYPE TRANSCRIPTIONAL REPRESSOR SCO4008"/>
    <property type="match status" value="1"/>
</dbReference>
<evidence type="ECO:0000256" key="1">
    <source>
        <dbReference type="ARBA" id="ARBA00023125"/>
    </source>
</evidence>
<dbReference type="SUPFAM" id="SSF46689">
    <property type="entry name" value="Homeodomain-like"/>
    <property type="match status" value="1"/>
</dbReference>
<keyword evidence="6" id="KW-1185">Reference proteome</keyword>
<gene>
    <name evidence="5" type="ORF">H7F51_10170</name>
</gene>
<dbReference type="Gene3D" id="1.10.357.10">
    <property type="entry name" value="Tetracycline Repressor, domain 2"/>
    <property type="match status" value="1"/>
</dbReference>
<evidence type="ECO:0000313" key="5">
    <source>
        <dbReference type="EMBL" id="MBC2665890.1"/>
    </source>
</evidence>
<dbReference type="Pfam" id="PF17938">
    <property type="entry name" value="TetR_C_29"/>
    <property type="match status" value="1"/>
</dbReference>
<dbReference type="InterPro" id="IPR009057">
    <property type="entry name" value="Homeodomain-like_sf"/>
</dbReference>
<evidence type="ECO:0000256" key="3">
    <source>
        <dbReference type="SAM" id="MobiDB-lite"/>
    </source>
</evidence>
<dbReference type="PANTHER" id="PTHR30328">
    <property type="entry name" value="TRANSCRIPTIONAL REPRESSOR"/>
    <property type="match status" value="1"/>
</dbReference>
<dbReference type="Proteomes" id="UP000566813">
    <property type="component" value="Unassembled WGS sequence"/>
</dbReference>
<dbReference type="InterPro" id="IPR001647">
    <property type="entry name" value="HTH_TetR"/>
</dbReference>
<name>A0A7X1FS08_9SPHN</name>
<dbReference type="GO" id="GO:0003677">
    <property type="term" value="F:DNA binding"/>
    <property type="evidence" value="ECO:0007669"/>
    <property type="project" value="UniProtKB-UniRule"/>
</dbReference>
<dbReference type="PRINTS" id="PR00455">
    <property type="entry name" value="HTHTETR"/>
</dbReference>
<feature type="domain" description="HTH tetR-type" evidence="4">
    <location>
        <begin position="19"/>
        <end position="79"/>
    </location>
</feature>
<evidence type="ECO:0000256" key="2">
    <source>
        <dbReference type="PROSITE-ProRule" id="PRU00335"/>
    </source>
</evidence>
<proteinExistence type="predicted"/>
<dbReference type="PROSITE" id="PS50977">
    <property type="entry name" value="HTH_TETR_2"/>
    <property type="match status" value="1"/>
</dbReference>
<dbReference type="SUPFAM" id="SSF48498">
    <property type="entry name" value="Tetracyclin repressor-like, C-terminal domain"/>
    <property type="match status" value="1"/>
</dbReference>
<dbReference type="Pfam" id="PF00440">
    <property type="entry name" value="TetR_N"/>
    <property type="match status" value="1"/>
</dbReference>
<comment type="caution">
    <text evidence="5">The sequence shown here is derived from an EMBL/GenBank/DDBJ whole genome shotgun (WGS) entry which is preliminary data.</text>
</comment>
<accession>A0A7X1FS08</accession>